<sequence length="152" mass="18421">MSRPNTIRTRQKGYRAVMYADDLTVLRHAFSPYNTDFLRKIVTVYFPYVSLRNNTEKIDFSVKMLIWSGIYLILDVFMYNINNREINLYHFTLYRLKNGRRIKDLNLTFFKNQQEYNVILYYSMRRIQAEDPNNVYELNEHIEVIKLVSQVI</sequence>
<keyword evidence="3" id="KW-1185">Reference proteome</keyword>
<evidence type="ECO:0000313" key="1">
    <source>
        <dbReference type="EMBL" id="CAI9912631.1"/>
    </source>
</evidence>
<reference evidence="1" key="1">
    <citation type="submission" date="2023-06" db="EMBL/GenBank/DDBJ databases">
        <authorList>
            <person name="Kurt Z."/>
        </authorList>
    </citation>
    <scope>NUCLEOTIDE SEQUENCE</scope>
</reference>
<name>A0AA86N4L4_9EUKA</name>
<protein>
    <submittedName>
        <fullName evidence="2">Hypothetical_protein</fullName>
    </submittedName>
</protein>
<dbReference type="EMBL" id="CAXDID020000038">
    <property type="protein sequence ID" value="CAL5998427.1"/>
    <property type="molecule type" value="Genomic_DNA"/>
</dbReference>
<proteinExistence type="predicted"/>
<dbReference type="AlphaFoldDB" id="A0AA86N4L4"/>
<organism evidence="1">
    <name type="scientific">Hexamita inflata</name>
    <dbReference type="NCBI Taxonomy" id="28002"/>
    <lineage>
        <taxon>Eukaryota</taxon>
        <taxon>Metamonada</taxon>
        <taxon>Diplomonadida</taxon>
        <taxon>Hexamitidae</taxon>
        <taxon>Hexamitinae</taxon>
        <taxon>Hexamita</taxon>
    </lineage>
</organism>
<gene>
    <name evidence="2" type="ORF">HINF_LOCUS15728</name>
    <name evidence="1" type="ORF">HINF_LOCUS276</name>
</gene>
<dbReference type="EMBL" id="CATOUU010000003">
    <property type="protein sequence ID" value="CAI9912631.1"/>
    <property type="molecule type" value="Genomic_DNA"/>
</dbReference>
<evidence type="ECO:0000313" key="3">
    <source>
        <dbReference type="Proteomes" id="UP001642409"/>
    </source>
</evidence>
<reference evidence="2 3" key="2">
    <citation type="submission" date="2024-07" db="EMBL/GenBank/DDBJ databases">
        <authorList>
            <person name="Akdeniz Z."/>
        </authorList>
    </citation>
    <scope>NUCLEOTIDE SEQUENCE [LARGE SCALE GENOMIC DNA]</scope>
</reference>
<dbReference type="Proteomes" id="UP001642409">
    <property type="component" value="Unassembled WGS sequence"/>
</dbReference>
<evidence type="ECO:0000313" key="2">
    <source>
        <dbReference type="EMBL" id="CAL5998427.1"/>
    </source>
</evidence>
<accession>A0AA86N4L4</accession>
<comment type="caution">
    <text evidence="1">The sequence shown here is derived from an EMBL/GenBank/DDBJ whole genome shotgun (WGS) entry which is preliminary data.</text>
</comment>